<keyword evidence="1" id="KW-0812">Transmembrane</keyword>
<dbReference type="AlphaFoldDB" id="A0A9P6ZX22"/>
<reference evidence="2" key="1">
    <citation type="journal article" date="2020" name="New Phytol.">
        <title>Comparative genomics reveals dynamic genome evolution in host specialist ectomycorrhizal fungi.</title>
        <authorList>
            <person name="Lofgren L.A."/>
            <person name="Nguyen N.H."/>
            <person name="Vilgalys R."/>
            <person name="Ruytinx J."/>
            <person name="Liao H.L."/>
            <person name="Branco S."/>
            <person name="Kuo A."/>
            <person name="LaButti K."/>
            <person name="Lipzen A."/>
            <person name="Andreopoulos W."/>
            <person name="Pangilinan J."/>
            <person name="Riley R."/>
            <person name="Hundley H."/>
            <person name="Na H."/>
            <person name="Barry K."/>
            <person name="Grigoriev I.V."/>
            <person name="Stajich J.E."/>
            <person name="Kennedy P.G."/>
        </authorList>
    </citation>
    <scope>NUCLEOTIDE SEQUENCE</scope>
    <source>
        <strain evidence="2">DOB743</strain>
    </source>
</reference>
<keyword evidence="1" id="KW-0472">Membrane</keyword>
<protein>
    <submittedName>
        <fullName evidence="2">Uncharacterized protein</fullName>
    </submittedName>
</protein>
<proteinExistence type="predicted"/>
<evidence type="ECO:0000313" key="3">
    <source>
        <dbReference type="Proteomes" id="UP000714275"/>
    </source>
</evidence>
<accession>A0A9P6ZX22</accession>
<evidence type="ECO:0000256" key="1">
    <source>
        <dbReference type="SAM" id="Phobius"/>
    </source>
</evidence>
<name>A0A9P6ZX22_9AGAM</name>
<dbReference type="Proteomes" id="UP000714275">
    <property type="component" value="Unassembled WGS sequence"/>
</dbReference>
<feature type="transmembrane region" description="Helical" evidence="1">
    <location>
        <begin position="6"/>
        <end position="33"/>
    </location>
</feature>
<organism evidence="2 3">
    <name type="scientific">Suillus placidus</name>
    <dbReference type="NCBI Taxonomy" id="48579"/>
    <lineage>
        <taxon>Eukaryota</taxon>
        <taxon>Fungi</taxon>
        <taxon>Dikarya</taxon>
        <taxon>Basidiomycota</taxon>
        <taxon>Agaricomycotina</taxon>
        <taxon>Agaricomycetes</taxon>
        <taxon>Agaricomycetidae</taxon>
        <taxon>Boletales</taxon>
        <taxon>Suillineae</taxon>
        <taxon>Suillaceae</taxon>
        <taxon>Suillus</taxon>
    </lineage>
</organism>
<keyword evidence="1" id="KW-1133">Transmembrane helix</keyword>
<keyword evidence="3" id="KW-1185">Reference proteome</keyword>
<sequence length="116" mass="13019">MSMSYVRVILAIFLSTRGAAGALHSLVLFSLLLTLLNCQSHYAITSFRIKSTDLWNLSGLLASCWQIQILLSVNLPRESSLYCPSFQCLPIALRYLRSRQQRARCTTVPTSALRVL</sequence>
<evidence type="ECO:0000313" key="2">
    <source>
        <dbReference type="EMBL" id="KAG1778297.1"/>
    </source>
</evidence>
<comment type="caution">
    <text evidence="2">The sequence shown here is derived from an EMBL/GenBank/DDBJ whole genome shotgun (WGS) entry which is preliminary data.</text>
</comment>
<gene>
    <name evidence="2" type="ORF">EV702DRAFT_173586</name>
</gene>
<dbReference type="EMBL" id="JABBWD010000016">
    <property type="protein sequence ID" value="KAG1778297.1"/>
    <property type="molecule type" value="Genomic_DNA"/>
</dbReference>